<organism evidence="10 11">
    <name type="scientific">Maudiozyma barnettii</name>
    <dbReference type="NCBI Taxonomy" id="61262"/>
    <lineage>
        <taxon>Eukaryota</taxon>
        <taxon>Fungi</taxon>
        <taxon>Dikarya</taxon>
        <taxon>Ascomycota</taxon>
        <taxon>Saccharomycotina</taxon>
        <taxon>Saccharomycetes</taxon>
        <taxon>Saccharomycetales</taxon>
        <taxon>Saccharomycetaceae</taxon>
        <taxon>Maudiozyma</taxon>
    </lineage>
</organism>
<dbReference type="PROSITE" id="PS00028">
    <property type="entry name" value="ZINC_FINGER_C2H2_1"/>
    <property type="match status" value="1"/>
</dbReference>
<dbReference type="GeneID" id="64857302"/>
<feature type="region of interest" description="Disordered" evidence="8">
    <location>
        <begin position="189"/>
        <end position="209"/>
    </location>
</feature>
<evidence type="ECO:0000256" key="3">
    <source>
        <dbReference type="ARBA" id="ARBA00022737"/>
    </source>
</evidence>
<dbReference type="RefSeq" id="XP_041406157.1">
    <property type="nucleotide sequence ID" value="XM_041550223.1"/>
</dbReference>
<sequence>MGSFKRSPTLSTDHPSLTNNASNKKMFKCEGYKDCNMAFTRAEHLARHIRKHTGEKPFQCYICLKYFSRVDNLKQHRDSVHAKLNYPPSYFNEIQIPPSSIQQQPNNNSNNNIHFEKRIIGLPNNGNYTIDEPPIQQQQQQQQRHRPDIRMIGHPQYMYSSNTTTTNATTTNNNTYNQAGYISYLQQARSNTQSQQQPLHYTSSTSPSTFNHIRGQEPIYSTSSQPLTSSAQAYNINIQNPRNHPAIITTQQQQEQNIMIPSMHHQPQHNSIENVPLSPMSKPWNTTNIMAFPVTQQMHLESQRSVPQQMQPQQMMQQPMTNIGIPSVHQYYDTSHTGTLLPSHYSPTRTTMIEPVIPLTQNQNENQNSMNTGSKNSKRVGRKRKLTSSKGSPSAMSNNNSTNPDSQDVNTHDKLQSKKSSVDNSGSNNGNNNDKESIGPPVTTNDKNTTTITTTSQIKTEPDSNEEFQTGNKTVKDRLSVNYIIL</sequence>
<dbReference type="InterPro" id="IPR051059">
    <property type="entry name" value="VerF-like"/>
</dbReference>
<keyword evidence="11" id="KW-1185">Reference proteome</keyword>
<dbReference type="Gene3D" id="3.30.160.60">
    <property type="entry name" value="Classic Zinc Finger"/>
    <property type="match status" value="2"/>
</dbReference>
<name>A0A8H2ZHU9_9SACH</name>
<evidence type="ECO:0000313" key="11">
    <source>
        <dbReference type="Proteomes" id="UP000644660"/>
    </source>
</evidence>
<evidence type="ECO:0000256" key="6">
    <source>
        <dbReference type="ARBA" id="ARBA00023242"/>
    </source>
</evidence>
<dbReference type="OrthoDB" id="10018191at2759"/>
<keyword evidence="5" id="KW-0862">Zinc</keyword>
<dbReference type="AlphaFoldDB" id="A0A8H2ZHU9"/>
<evidence type="ECO:0000256" key="4">
    <source>
        <dbReference type="ARBA" id="ARBA00022771"/>
    </source>
</evidence>
<feature type="compositionally biased region" description="Polar residues" evidence="8">
    <location>
        <begin position="198"/>
        <end position="209"/>
    </location>
</feature>
<keyword evidence="3" id="KW-0677">Repeat</keyword>
<dbReference type="EMBL" id="CAEFZW010000004">
    <property type="protein sequence ID" value="CAB4254313.1"/>
    <property type="molecule type" value="Genomic_DNA"/>
</dbReference>
<feature type="compositionally biased region" description="Basic residues" evidence="8">
    <location>
        <begin position="376"/>
        <end position="387"/>
    </location>
</feature>
<feature type="domain" description="C2H2-type" evidence="9">
    <location>
        <begin position="27"/>
        <end position="57"/>
    </location>
</feature>
<feature type="compositionally biased region" description="Polar residues" evidence="8">
    <location>
        <begin position="388"/>
        <end position="409"/>
    </location>
</feature>
<comment type="subcellular location">
    <subcellularLocation>
        <location evidence="1">Nucleus</location>
    </subcellularLocation>
</comment>
<evidence type="ECO:0000313" key="10">
    <source>
        <dbReference type="EMBL" id="CAB4254313.1"/>
    </source>
</evidence>
<dbReference type="GO" id="GO:0000981">
    <property type="term" value="F:DNA-binding transcription factor activity, RNA polymerase II-specific"/>
    <property type="evidence" value="ECO:0007669"/>
    <property type="project" value="InterPro"/>
</dbReference>
<dbReference type="GO" id="GO:0000785">
    <property type="term" value="C:chromatin"/>
    <property type="evidence" value="ECO:0007669"/>
    <property type="project" value="TreeGrafter"/>
</dbReference>
<dbReference type="InterPro" id="IPR036236">
    <property type="entry name" value="Znf_C2H2_sf"/>
</dbReference>
<gene>
    <name evidence="10" type="ORF">KABA2_04S03410</name>
</gene>
<reference evidence="10 11" key="1">
    <citation type="submission" date="2020-05" db="EMBL/GenBank/DDBJ databases">
        <authorList>
            <person name="Casaregola S."/>
            <person name="Devillers H."/>
            <person name="Grondin C."/>
        </authorList>
    </citation>
    <scope>NUCLEOTIDE SEQUENCE [LARGE SCALE GENOMIC DNA]</scope>
    <source>
        <strain evidence="10 11">CLIB 1767</strain>
    </source>
</reference>
<dbReference type="SUPFAM" id="SSF57667">
    <property type="entry name" value="beta-beta-alpha zinc fingers"/>
    <property type="match status" value="1"/>
</dbReference>
<feature type="compositionally biased region" description="Low complexity" evidence="8">
    <location>
        <begin position="443"/>
        <end position="459"/>
    </location>
</feature>
<accession>A0A8H2ZHU9</accession>
<dbReference type="SMART" id="SM00355">
    <property type="entry name" value="ZnF_C2H2"/>
    <property type="match status" value="2"/>
</dbReference>
<dbReference type="GO" id="GO:0005634">
    <property type="term" value="C:nucleus"/>
    <property type="evidence" value="ECO:0007669"/>
    <property type="project" value="UniProtKB-SubCell"/>
</dbReference>
<dbReference type="Proteomes" id="UP000644660">
    <property type="component" value="Unassembled WGS sequence"/>
</dbReference>
<feature type="domain" description="C2H2-type" evidence="9">
    <location>
        <begin position="58"/>
        <end position="86"/>
    </location>
</feature>
<dbReference type="GO" id="GO:0008270">
    <property type="term" value="F:zinc ion binding"/>
    <property type="evidence" value="ECO:0007669"/>
    <property type="project" value="UniProtKB-KW"/>
</dbReference>
<protein>
    <submittedName>
        <fullName evidence="10">Similar to Saccharomyces cerevisiae YPL230W USV1 Putative transcription factor containing a C2H2 zinc finger</fullName>
    </submittedName>
</protein>
<dbReference type="Pfam" id="PF00096">
    <property type="entry name" value="zf-C2H2"/>
    <property type="match status" value="1"/>
</dbReference>
<dbReference type="GO" id="GO:0000978">
    <property type="term" value="F:RNA polymerase II cis-regulatory region sequence-specific DNA binding"/>
    <property type="evidence" value="ECO:0007669"/>
    <property type="project" value="InterPro"/>
</dbReference>
<feature type="compositionally biased region" description="Polar residues" evidence="8">
    <location>
        <begin position="360"/>
        <end position="375"/>
    </location>
</feature>
<evidence type="ECO:0000256" key="1">
    <source>
        <dbReference type="ARBA" id="ARBA00004123"/>
    </source>
</evidence>
<evidence type="ECO:0000256" key="7">
    <source>
        <dbReference type="PROSITE-ProRule" id="PRU00042"/>
    </source>
</evidence>
<dbReference type="PROSITE" id="PS50157">
    <property type="entry name" value="ZINC_FINGER_C2H2_2"/>
    <property type="match status" value="2"/>
</dbReference>
<feature type="compositionally biased region" description="Low complexity" evidence="8">
    <location>
        <begin position="418"/>
        <end position="432"/>
    </location>
</feature>
<dbReference type="PANTHER" id="PTHR40626">
    <property type="entry name" value="MIP31509P"/>
    <property type="match status" value="1"/>
</dbReference>
<keyword evidence="2" id="KW-0479">Metal-binding</keyword>
<dbReference type="InterPro" id="IPR013087">
    <property type="entry name" value="Znf_C2H2_type"/>
</dbReference>
<keyword evidence="6" id="KW-0539">Nucleus</keyword>
<proteinExistence type="predicted"/>
<keyword evidence="4 7" id="KW-0863">Zinc-finger</keyword>
<evidence type="ECO:0000256" key="2">
    <source>
        <dbReference type="ARBA" id="ARBA00022723"/>
    </source>
</evidence>
<dbReference type="PANTHER" id="PTHR40626:SF32">
    <property type="entry name" value="ZINC FINGER PROTEIN RST2"/>
    <property type="match status" value="1"/>
</dbReference>
<evidence type="ECO:0000256" key="5">
    <source>
        <dbReference type="ARBA" id="ARBA00022833"/>
    </source>
</evidence>
<evidence type="ECO:0000256" key="8">
    <source>
        <dbReference type="SAM" id="MobiDB-lite"/>
    </source>
</evidence>
<feature type="region of interest" description="Disordered" evidence="8">
    <location>
        <begin position="360"/>
        <end position="469"/>
    </location>
</feature>
<evidence type="ECO:0000259" key="9">
    <source>
        <dbReference type="PROSITE" id="PS50157"/>
    </source>
</evidence>
<comment type="caution">
    <text evidence="10">The sequence shown here is derived from an EMBL/GenBank/DDBJ whole genome shotgun (WGS) entry which is preliminary data.</text>
</comment>
<dbReference type="FunFam" id="3.30.160.60:FF:002343">
    <property type="entry name" value="Zinc finger protein 33A"/>
    <property type="match status" value="1"/>
</dbReference>